<evidence type="ECO:0000313" key="2">
    <source>
        <dbReference type="Proteomes" id="UP000027446"/>
    </source>
</evidence>
<keyword evidence="2" id="KW-1185">Reference proteome</keyword>
<dbReference type="Proteomes" id="UP000027446">
    <property type="component" value="Unassembled WGS sequence"/>
</dbReference>
<dbReference type="eggNOG" id="COG3265">
    <property type="taxonomic scope" value="Bacteria"/>
</dbReference>
<protein>
    <submittedName>
        <fullName evidence="1">Uncharacterized protein</fullName>
    </submittedName>
</protein>
<proteinExistence type="predicted"/>
<dbReference type="STRING" id="1280949.HAD_02555"/>
<dbReference type="InterPro" id="IPR027417">
    <property type="entry name" value="P-loop_NTPase"/>
</dbReference>
<comment type="caution">
    <text evidence="1">The sequence shown here is derived from an EMBL/GenBank/DDBJ whole genome shotgun (WGS) entry which is preliminary data.</text>
</comment>
<organism evidence="1 2">
    <name type="scientific">Hyphomonas adhaerens MHS-3</name>
    <dbReference type="NCBI Taxonomy" id="1280949"/>
    <lineage>
        <taxon>Bacteria</taxon>
        <taxon>Pseudomonadati</taxon>
        <taxon>Pseudomonadota</taxon>
        <taxon>Alphaproteobacteria</taxon>
        <taxon>Hyphomonadales</taxon>
        <taxon>Hyphomonadaceae</taxon>
        <taxon>Hyphomonas</taxon>
    </lineage>
</organism>
<dbReference type="RefSeq" id="WP_035569267.1">
    <property type="nucleotide sequence ID" value="NZ_ARYH01000001.1"/>
</dbReference>
<dbReference type="Pfam" id="PF13238">
    <property type="entry name" value="AAA_18"/>
    <property type="match status" value="1"/>
</dbReference>
<dbReference type="EMBL" id="ARYH01000001">
    <property type="protein sequence ID" value="KCZ84524.1"/>
    <property type="molecule type" value="Genomic_DNA"/>
</dbReference>
<evidence type="ECO:0000313" key="1">
    <source>
        <dbReference type="EMBL" id="KCZ84524.1"/>
    </source>
</evidence>
<reference evidence="1 2" key="1">
    <citation type="journal article" date="2014" name="Antonie Van Leeuwenhoek">
        <title>Hyphomonas beringensis sp. nov. and Hyphomonas chukchiensis sp. nov., isolated from surface seawater of the Bering Sea and Chukchi Sea.</title>
        <authorList>
            <person name="Li C."/>
            <person name="Lai Q."/>
            <person name="Li G."/>
            <person name="Dong C."/>
            <person name="Wang J."/>
            <person name="Liao Y."/>
            <person name="Shao Z."/>
        </authorList>
    </citation>
    <scope>NUCLEOTIDE SEQUENCE [LARGE SCALE GENOMIC DNA]</scope>
    <source>
        <strain evidence="1 2">MHS-3</strain>
    </source>
</reference>
<dbReference type="PATRIC" id="fig|1280949.3.peg.526"/>
<dbReference type="SUPFAM" id="SSF52540">
    <property type="entry name" value="P-loop containing nucleoside triphosphate hydrolases"/>
    <property type="match status" value="1"/>
</dbReference>
<dbReference type="OrthoDB" id="7889077at2"/>
<accession>A0A069E3T7</accession>
<name>A0A069E3T7_9PROT</name>
<gene>
    <name evidence="1" type="ORF">HAD_02555</name>
</gene>
<sequence length="175" mass="19125">MDMSDTNLVLISGPVGVGKTTLGEELSGTLESAGVAHTFVDLDGLSKTYPRPEDDRFGEKIALKNLGAIWTHAFEQGVRNLIVARVIETREGAKRIEQAVGARRSVVIELGASDETLLGRVRKREIGTGRAWHERRALELSGLLKRSGIADVSVDTDRKSVQTIANDLHQQIAWL</sequence>
<dbReference type="Gene3D" id="3.40.50.300">
    <property type="entry name" value="P-loop containing nucleotide triphosphate hydrolases"/>
    <property type="match status" value="1"/>
</dbReference>
<dbReference type="AlphaFoldDB" id="A0A069E3T7"/>